<evidence type="ECO:0000256" key="3">
    <source>
        <dbReference type="ARBA" id="ARBA00022536"/>
    </source>
</evidence>
<evidence type="ECO:0000256" key="10">
    <source>
        <dbReference type="ARBA" id="ARBA00023136"/>
    </source>
</evidence>
<dbReference type="PROSITE" id="PS00232">
    <property type="entry name" value="CADHERIN_1"/>
    <property type="match status" value="8"/>
</dbReference>
<feature type="domain" description="Cadherin" evidence="16">
    <location>
        <begin position="1383"/>
        <end position="1493"/>
    </location>
</feature>
<dbReference type="SMART" id="SM00112">
    <property type="entry name" value="CA"/>
    <property type="match status" value="18"/>
</dbReference>
<evidence type="ECO:0000256" key="5">
    <source>
        <dbReference type="ARBA" id="ARBA00022729"/>
    </source>
</evidence>
<dbReference type="FunFam" id="2.60.40.60:FF:000039">
    <property type="entry name" value="FAT atypical cadherin 3"/>
    <property type="match status" value="1"/>
</dbReference>
<keyword evidence="11" id="KW-1015">Disulfide bond</keyword>
<feature type="transmembrane region" description="Helical" evidence="15">
    <location>
        <begin position="84"/>
        <end position="106"/>
    </location>
</feature>
<comment type="subcellular location">
    <subcellularLocation>
        <location evidence="1">Cell membrane</location>
        <topology evidence="1">Single-pass membrane protein</topology>
    </subcellularLocation>
</comment>
<name>A0A498LUJ1_LABRO</name>
<dbReference type="Pfam" id="PF00028">
    <property type="entry name" value="Cadherin"/>
    <property type="match status" value="15"/>
</dbReference>
<feature type="domain" description="Cadherin" evidence="16">
    <location>
        <begin position="2323"/>
        <end position="2421"/>
    </location>
</feature>
<dbReference type="FunFam" id="2.60.40.60:FF:000013">
    <property type="entry name" value="Cadherin EGF LAG seven-pass G-type receptor"/>
    <property type="match status" value="1"/>
</dbReference>
<dbReference type="FunFam" id="2.60.40.60:FF:000033">
    <property type="entry name" value="FAT atypical cadherin 1"/>
    <property type="match status" value="1"/>
</dbReference>
<keyword evidence="8" id="KW-0130">Cell adhesion</keyword>
<dbReference type="FunFam" id="2.60.40.60:FF:000020">
    <property type="entry name" value="Dachsous cadherin-related 1b"/>
    <property type="match status" value="1"/>
</dbReference>
<keyword evidence="12" id="KW-0325">Glycoprotein</keyword>
<feature type="domain" description="Cadherin" evidence="16">
    <location>
        <begin position="1281"/>
        <end position="1382"/>
    </location>
</feature>
<dbReference type="PRINTS" id="PR00205">
    <property type="entry name" value="CADHERIN"/>
</dbReference>
<keyword evidence="18" id="KW-1185">Reference proteome</keyword>
<dbReference type="Proteomes" id="UP000290572">
    <property type="component" value="Unassembled WGS sequence"/>
</dbReference>
<feature type="domain" description="Cadherin" evidence="16">
    <location>
        <begin position="703"/>
        <end position="803"/>
    </location>
</feature>
<feature type="domain" description="Cadherin" evidence="16">
    <location>
        <begin position="1494"/>
        <end position="1596"/>
    </location>
</feature>
<dbReference type="GO" id="GO:0007156">
    <property type="term" value="P:homophilic cell adhesion via plasma membrane adhesion molecules"/>
    <property type="evidence" value="ECO:0007669"/>
    <property type="project" value="InterPro"/>
</dbReference>
<gene>
    <name evidence="17" type="ORF">ROHU_011209</name>
</gene>
<protein>
    <submittedName>
        <fullName evidence="17">Protocadherin Fat 4-like protein</fullName>
    </submittedName>
</protein>
<feature type="domain" description="Cadherin" evidence="16">
    <location>
        <begin position="2010"/>
        <end position="2111"/>
    </location>
</feature>
<feature type="domain" description="Cadherin" evidence="16">
    <location>
        <begin position="258"/>
        <end position="383"/>
    </location>
</feature>
<dbReference type="PANTHER" id="PTHR24028:SF328">
    <property type="entry name" value="CADHERIN-3"/>
    <property type="match status" value="1"/>
</dbReference>
<feature type="domain" description="Cadherin" evidence="16">
    <location>
        <begin position="2112"/>
        <end position="2216"/>
    </location>
</feature>
<feature type="transmembrane region" description="Helical" evidence="15">
    <location>
        <begin position="113"/>
        <end position="134"/>
    </location>
</feature>
<feature type="domain" description="Cadherin" evidence="16">
    <location>
        <begin position="903"/>
        <end position="1011"/>
    </location>
</feature>
<feature type="domain" description="Cadherin" evidence="16">
    <location>
        <begin position="1902"/>
        <end position="2009"/>
    </location>
</feature>
<evidence type="ECO:0000313" key="18">
    <source>
        <dbReference type="Proteomes" id="UP000290572"/>
    </source>
</evidence>
<dbReference type="GO" id="GO:0005509">
    <property type="term" value="F:calcium ion binding"/>
    <property type="evidence" value="ECO:0007669"/>
    <property type="project" value="UniProtKB-UniRule"/>
</dbReference>
<evidence type="ECO:0000256" key="11">
    <source>
        <dbReference type="ARBA" id="ARBA00023157"/>
    </source>
</evidence>
<feature type="domain" description="Cadherin" evidence="16">
    <location>
        <begin position="384"/>
        <end position="494"/>
    </location>
</feature>
<dbReference type="GO" id="GO:0005886">
    <property type="term" value="C:plasma membrane"/>
    <property type="evidence" value="ECO:0007669"/>
    <property type="project" value="UniProtKB-SubCell"/>
</dbReference>
<feature type="domain" description="Cadherin" evidence="16">
    <location>
        <begin position="2422"/>
        <end position="2529"/>
    </location>
</feature>
<evidence type="ECO:0000256" key="9">
    <source>
        <dbReference type="ARBA" id="ARBA00022989"/>
    </source>
</evidence>
<keyword evidence="3" id="KW-0245">EGF-like domain</keyword>
<dbReference type="EMBL" id="QBIY01013293">
    <property type="protein sequence ID" value="RXN09067.1"/>
    <property type="molecule type" value="Genomic_DNA"/>
</dbReference>
<feature type="compositionally biased region" description="Basic and acidic residues" evidence="14">
    <location>
        <begin position="2699"/>
        <end position="2719"/>
    </location>
</feature>
<feature type="transmembrane region" description="Helical" evidence="15">
    <location>
        <begin position="57"/>
        <end position="78"/>
    </location>
</feature>
<evidence type="ECO:0000313" key="17">
    <source>
        <dbReference type="EMBL" id="RXN09067.1"/>
    </source>
</evidence>
<keyword evidence="9 15" id="KW-1133">Transmembrane helix</keyword>
<feature type="domain" description="Cadherin" evidence="16">
    <location>
        <begin position="1597"/>
        <end position="1798"/>
    </location>
</feature>
<evidence type="ECO:0000256" key="8">
    <source>
        <dbReference type="ARBA" id="ARBA00022889"/>
    </source>
</evidence>
<evidence type="ECO:0000256" key="13">
    <source>
        <dbReference type="PROSITE-ProRule" id="PRU00043"/>
    </source>
</evidence>
<keyword evidence="10 15" id="KW-0472">Membrane</keyword>
<evidence type="ECO:0000256" key="4">
    <source>
        <dbReference type="ARBA" id="ARBA00022692"/>
    </source>
</evidence>
<feature type="domain" description="Cadherin" evidence="16">
    <location>
        <begin position="1799"/>
        <end position="1901"/>
    </location>
</feature>
<evidence type="ECO:0000256" key="14">
    <source>
        <dbReference type="SAM" id="MobiDB-lite"/>
    </source>
</evidence>
<evidence type="ECO:0000256" key="1">
    <source>
        <dbReference type="ARBA" id="ARBA00004162"/>
    </source>
</evidence>
<dbReference type="STRING" id="84645.A0A498LUJ1"/>
<evidence type="ECO:0000256" key="2">
    <source>
        <dbReference type="ARBA" id="ARBA00022475"/>
    </source>
</evidence>
<dbReference type="InterPro" id="IPR015919">
    <property type="entry name" value="Cadherin-like_sf"/>
</dbReference>
<dbReference type="GO" id="GO:0007163">
    <property type="term" value="P:establishment or maintenance of cell polarity"/>
    <property type="evidence" value="ECO:0007669"/>
    <property type="project" value="UniProtKB-ARBA"/>
</dbReference>
<dbReference type="InterPro" id="IPR002126">
    <property type="entry name" value="Cadherin-like_dom"/>
</dbReference>
<dbReference type="FunFam" id="2.60.40.60:FF:000092">
    <property type="entry name" value="Protocadherin 8"/>
    <property type="match status" value="1"/>
</dbReference>
<evidence type="ECO:0000256" key="6">
    <source>
        <dbReference type="ARBA" id="ARBA00022737"/>
    </source>
</evidence>
<proteinExistence type="predicted"/>
<feature type="domain" description="Cadherin" evidence="16">
    <location>
        <begin position="495"/>
        <end position="596"/>
    </location>
</feature>
<keyword evidence="5" id="KW-0732">Signal</keyword>
<dbReference type="Gene3D" id="2.60.40.60">
    <property type="entry name" value="Cadherins"/>
    <property type="match status" value="19"/>
</dbReference>
<dbReference type="InterPro" id="IPR050174">
    <property type="entry name" value="Protocadherin/Cadherin-CA"/>
</dbReference>
<feature type="transmembrane region" description="Helical" evidence="15">
    <location>
        <begin position="29"/>
        <end position="50"/>
    </location>
</feature>
<keyword evidence="4 15" id="KW-0812">Transmembrane</keyword>
<dbReference type="PROSITE" id="PS50268">
    <property type="entry name" value="CADHERIN_2"/>
    <property type="match status" value="18"/>
</dbReference>
<dbReference type="GO" id="GO:0009653">
    <property type="term" value="P:anatomical structure morphogenesis"/>
    <property type="evidence" value="ECO:0007669"/>
    <property type="project" value="UniProtKB-ARBA"/>
</dbReference>
<keyword evidence="2" id="KW-1003">Cell membrane</keyword>
<accession>A0A498LUJ1</accession>
<dbReference type="InterPro" id="IPR020894">
    <property type="entry name" value="Cadherin_CS"/>
</dbReference>
<sequence length="2726" mass="295491">MVGLLVGLVTGLVLESVVVLVVDFEVEPLVGLLVGLVTDLVLESVVVLVVDFEVEPLVGLLVGLVTDLVVESVVVLVVDSEMEPLVGLLVGLVTGLVVESVVVLVVDSEVEPLVGLLVGLVTGLVVESVVVLVVDSEVEPLVGFMVGLVTGLVLESVVVLEVDSEVEPLVGLLVGLVTDLVLESVVVLEVDSEVEPLVGFMVGLVTGLNVGLKMEVDDRGITRVNCATGTNTYVGSILEGYEGDVEIINNIGPEDRLVLEEYSASNALEFLELVYSDGDPTATSGGDLYYSVTCSNTGLKNIRRVEVWDINDNPPIFQSKTYSATVSETTAVDSNVLRVTANDADVSPENNILTYAILDIGGFNDTTTVTITVEDFDNLNPYFDHSLYKASIEENQVGQFSNITPEAIKAQDGDTGINEPVVYNITAVLPNEYEKNFEIDQNSGVISVKTALDREEIDQITVYIQAAQQNDASKTADAAVSVTIENGNDNPPKFDQDEYTVSIPENLPQDQFVLQITVTDLDLDGFSKGYFIIDSDIFVINNQGVVSLRSDTTLDRETIDNYIIEVIAVDQPVDGLSSTAQVNITVLDVNDNNPQFLPLPDPTEIQEGVYTPSSPGEVCLISATDSDIGENGRVTITTSSHSELFSFREDGTLLAIGELDRETQDVYDVVIVAMDSGTPHRDNITTVRVRITDVNDNTPVFSSETYSTSILVKDGKIGKVLLTLSATDKDVGSNAIISYSLFVVALDAETGDITLTSDLSEVTEDMLLDLTAIATDHGTPARSDEAKVLIHFRISSRNESVAFSSSSYNFAIKENEPEATIVGKVKALTGSPLVTVSYNMKSHEDVFSVDGEGTIKALRLLDKEEEEWYILTIEAVDSRTPPNTAETMVRVQVENVNEAPAFDAEIYEAEIFSISPYKFPIVKVQASDPDVGESSELQYSLLESTSLLDVEPSTGQIYVLEASSVGDGLFNFQVKATDKHGLSTTTQVQIKVKQSIPHDSVTVISLNQPAYIAEKKIREMEDSMKKILGYTVKILSVSDEMGSIFGESTNKAYISFIAIDSSGAVIPATEVKEKLQSEHEDLTSELKTVFGPDLEINVEDSPGNSEDSSQTTIKTLLIALLVIFGVVIVLGIGIHVKSHDGKCVLLKRRNSIDQPYNFEKPEPTKSAVGSTPINCAAGSNTNVGSILEGYTGDVEILTNIRPEDRLVLETNLFPIGLEFVELVYSDGDSTATVRTKKPLDADELKQHGEKLYYSVTCSNTGLKNLRTVDVLDVNDNPPIFQSKTYSATVSETIDVGSTVLRVSADDADVSADNNRVTYSILPPVPGNFEVRDDGNIRLTNRLNYNNAQQYIFTVEAKDIGEFSDTTTVTITVKDFDNLNPYFDHSLYKASIEENQVGQFSDVTPEAIKAQDGDTGINEPVVYSITAVVPNEYQSNFEIDRSSGVISVTTALDREETDQITVHIQATQEDDASKTANTVVSVTIEDVDDNSPKFDNDEYTVSIPENSPQDQFVLQTRVTDLDLGGFMGTLQIIPDSVPFSIGSDGTILVKSSADLDRETTASFSFQVEAQENPPSTNRATADVTIVLLDENDNSPQFTTSKYEGKVFSNQSIGMHVVKVEATDLDTGPNGEISYSIEFGNDEGFFAINENDGEITLVKEIVLEHNKILEFSLYVTAKDGGAISRSTAAMVNVKAPGESHPQFLHKTYQGQVEEDQADAEIVKIDFLSLDPMVPVTLAVESETEKFSIDQDTGVLSTKVKLDFEEKSSYTVQLSITDGTNRDEASVEVEVLDINDNSPAFEIHPATVPVPENYTVGDNVTSVTATDVDSGFNGEVRYTLVGGAGRFIVNQETGVITLDAPLDRETQDQYRLVITAQDQGRPSRSATTTLDISVTDINDNLPIFSKQQYEATVSEHAEVGTNIVDIMARDEDDGENAVVTYHIVKQEPSSTPPVFTIDAESGSISLAEKLDYGKVKQYTLEVEGRDGGDPILTGKASVMVLVEDINDKAPAFSKDLYDVSVYENLAGGTALVSLEISDEDEAGFSKGHFIMDNDTFVINSQGVISLRSDATLDRETKDKYNIEVIAVDQPVDGLSSTAQVIITVLDVNDNNPQFLPLPDPIVIQEGVYTPSSPGEVCLISATDSDIEENGRVIMTVSSYSNIFSFKEDGTLLAINELDRETQDVYDVVIVAVDNGIPQGNNITTVRVNITDINDNAPVFSSNSYSKSILVKDAKVGEVLLTLSATDKDVGSNAVISYSFSEVSSMVALDADTGDITLTSDLSEVTEDTMLNLTAIATDHGTPAQSDEAEVLIYFQIASLTDSVAFENSSYNFIIKENEPEDTIVGKVKAVTGNPLVTVSYNMKSHEDVFSVNSEGTITALKPLDKEKVEWYFLTIEAVDSRTPPNTAETTVNVQVENVNEAPVFDANIYKAEIFSITPYKFPIVKVKASDPDVGNNSELLYSLEKSTPLLNVEASTGQIYVLDASSVGAGQITLEVKATDEHGLAGTTTVEITIKNSESDNVVIISLNQPVSTVEKKIPEIEDSMKQALGLTVKILSVSTDNGIEMRTILRESTDKTYINFIATDTNGAVIQATKVKEKLQSNHDALKVELEKVFGSDLDFKVEEGSGNNSGGFSQTIVIALSALLAISLVGLIAMLTVYLVKTKKMKNLDSERESFNISKHKRSSLDNGFNFRSKEEAKEVAFSHRRESERSSENGTDSRKGSATSAL</sequence>
<evidence type="ECO:0000256" key="15">
    <source>
        <dbReference type="SAM" id="Phobius"/>
    </source>
</evidence>
<feature type="domain" description="Cadherin" evidence="16">
    <location>
        <begin position="597"/>
        <end position="701"/>
    </location>
</feature>
<reference evidence="17 18" key="1">
    <citation type="submission" date="2018-03" db="EMBL/GenBank/DDBJ databases">
        <title>Draft genome sequence of Rohu Carp (Labeo rohita).</title>
        <authorList>
            <person name="Das P."/>
            <person name="Kushwaha B."/>
            <person name="Joshi C.G."/>
            <person name="Kumar D."/>
            <person name="Nagpure N.S."/>
            <person name="Sahoo L."/>
            <person name="Das S.P."/>
            <person name="Bit A."/>
            <person name="Patnaik S."/>
            <person name="Meher P.K."/>
            <person name="Jayasankar P."/>
            <person name="Koringa P.G."/>
            <person name="Patel N.V."/>
            <person name="Hinsu A.T."/>
            <person name="Kumar R."/>
            <person name="Pandey M."/>
            <person name="Agarwal S."/>
            <person name="Srivastava S."/>
            <person name="Singh M."/>
            <person name="Iquebal M.A."/>
            <person name="Jaiswal S."/>
            <person name="Angadi U.B."/>
            <person name="Kumar N."/>
            <person name="Raza M."/>
            <person name="Shah T.M."/>
            <person name="Rai A."/>
            <person name="Jena J.K."/>
        </authorList>
    </citation>
    <scope>NUCLEOTIDE SEQUENCE [LARGE SCALE GENOMIC DNA]</scope>
    <source>
        <strain evidence="17">DASCIFA01</strain>
        <tissue evidence="17">Testis</tissue>
    </source>
</reference>
<dbReference type="PANTHER" id="PTHR24028">
    <property type="entry name" value="CADHERIN-87A"/>
    <property type="match status" value="1"/>
</dbReference>
<organism evidence="17 18">
    <name type="scientific">Labeo rohita</name>
    <name type="common">Indian major carp</name>
    <name type="synonym">Cyprinus rohita</name>
    <dbReference type="NCBI Taxonomy" id="84645"/>
    <lineage>
        <taxon>Eukaryota</taxon>
        <taxon>Metazoa</taxon>
        <taxon>Chordata</taxon>
        <taxon>Craniata</taxon>
        <taxon>Vertebrata</taxon>
        <taxon>Euteleostomi</taxon>
        <taxon>Actinopterygii</taxon>
        <taxon>Neopterygii</taxon>
        <taxon>Teleostei</taxon>
        <taxon>Ostariophysi</taxon>
        <taxon>Cypriniformes</taxon>
        <taxon>Cyprinidae</taxon>
        <taxon>Labeoninae</taxon>
        <taxon>Labeonini</taxon>
        <taxon>Labeo</taxon>
    </lineage>
</organism>
<keyword evidence="6" id="KW-0677">Repeat</keyword>
<dbReference type="SUPFAM" id="SSF49313">
    <property type="entry name" value="Cadherin-like"/>
    <property type="match status" value="19"/>
</dbReference>
<feature type="domain" description="Cadherin" evidence="16">
    <location>
        <begin position="804"/>
        <end position="902"/>
    </location>
</feature>
<dbReference type="FunFam" id="2.60.40.60:FF:000116">
    <property type="entry name" value="Dachsous cadherin-related 2"/>
    <property type="match status" value="1"/>
</dbReference>
<evidence type="ECO:0000256" key="7">
    <source>
        <dbReference type="ARBA" id="ARBA00022837"/>
    </source>
</evidence>
<comment type="caution">
    <text evidence="17">The sequence shown here is derived from an EMBL/GenBank/DDBJ whole genome shotgun (WGS) entry which is preliminary data.</text>
</comment>
<keyword evidence="7 13" id="KW-0106">Calcium</keyword>
<dbReference type="CDD" id="cd11304">
    <property type="entry name" value="Cadherin_repeat"/>
    <property type="match status" value="17"/>
</dbReference>
<evidence type="ECO:0000256" key="12">
    <source>
        <dbReference type="ARBA" id="ARBA00023180"/>
    </source>
</evidence>
<feature type="domain" description="Cadherin" evidence="16">
    <location>
        <begin position="2218"/>
        <end position="2329"/>
    </location>
</feature>
<feature type="transmembrane region" description="Helical" evidence="15">
    <location>
        <begin position="2635"/>
        <end position="2659"/>
    </location>
</feature>
<feature type="region of interest" description="Disordered" evidence="14">
    <location>
        <begin position="2699"/>
        <end position="2726"/>
    </location>
</feature>
<evidence type="ECO:0000259" key="16">
    <source>
        <dbReference type="PROSITE" id="PS50268"/>
    </source>
</evidence>